<feature type="region of interest" description="Disordered" evidence="1">
    <location>
        <begin position="15"/>
        <end position="45"/>
    </location>
</feature>
<reference evidence="2 3" key="1">
    <citation type="submission" date="2016-04" db="EMBL/GenBank/DDBJ databases">
        <authorList>
            <consortium name="Pathogen Informatics"/>
        </authorList>
    </citation>
    <scope>NUCLEOTIDE SEQUENCE [LARGE SCALE GENOMIC DNA]</scope>
    <source>
        <strain evidence="2 3">H050680373</strain>
    </source>
</reference>
<dbReference type="Proteomes" id="UP000076848">
    <property type="component" value="Unassembled WGS sequence"/>
</dbReference>
<sequence>MKISAMMDRIARVFRHDEADSAARKEQGSPVEPEASPPAPPEHIPLVDPDGVEILEPDFDTDEYVDISQLKLNGEWEDPVEDHIHLLNTQVAGWTGASVHDLPQDAEVLDRFTYVLDAPNLQETVPAQYRGEIYEADREPSNAHHAIFNSEAGERSSMQILAIDKAGNALVLENTVLLHEDAEGPRFNTMPMQEAFNLADNYRASHEMAKQFVPYGQLPSGYTYPTPSESMVAPVASAATISAFEERPAEAKTLPGQQYTGVLESIVGSKVIQRLEDGARISHDISRIAGAELSSLVGTRVDIRYPYGQVGVIHAAEGSTNPDLQRTDASRQNEGFSDLEK</sequence>
<proteinExistence type="predicted"/>
<gene>
    <name evidence="2" type="ORF">SAMEA3906486_04502</name>
</gene>
<evidence type="ECO:0000313" key="3">
    <source>
        <dbReference type="Proteomes" id="UP000076848"/>
    </source>
</evidence>
<evidence type="ECO:0000313" key="2">
    <source>
        <dbReference type="EMBL" id="SAI73157.1"/>
    </source>
</evidence>
<protein>
    <submittedName>
        <fullName evidence="2">Uncharacterized protein</fullName>
    </submittedName>
</protein>
<feature type="compositionally biased region" description="Basic and acidic residues" evidence="1">
    <location>
        <begin position="15"/>
        <end position="27"/>
    </location>
</feature>
<dbReference type="EMBL" id="FKIF01000008">
    <property type="protein sequence ID" value="SAI73157.1"/>
    <property type="molecule type" value="Genomic_DNA"/>
</dbReference>
<organism evidence="2 3">
    <name type="scientific">Bordetella ansorpii</name>
    <dbReference type="NCBI Taxonomy" id="288768"/>
    <lineage>
        <taxon>Bacteria</taxon>
        <taxon>Pseudomonadati</taxon>
        <taxon>Pseudomonadota</taxon>
        <taxon>Betaproteobacteria</taxon>
        <taxon>Burkholderiales</taxon>
        <taxon>Alcaligenaceae</taxon>
        <taxon>Bordetella</taxon>
    </lineage>
</organism>
<dbReference type="OrthoDB" id="8687274at2"/>
<dbReference type="RefSeq" id="WP_156513492.1">
    <property type="nucleotide sequence ID" value="NZ_FKIF01000008.1"/>
</dbReference>
<name>A0A157SRU8_9BORD</name>
<evidence type="ECO:0000256" key="1">
    <source>
        <dbReference type="SAM" id="MobiDB-lite"/>
    </source>
</evidence>
<accession>A0A157SRU8</accession>
<keyword evidence="3" id="KW-1185">Reference proteome</keyword>
<dbReference type="AlphaFoldDB" id="A0A157SRU8"/>
<feature type="region of interest" description="Disordered" evidence="1">
    <location>
        <begin position="318"/>
        <end position="341"/>
    </location>
</feature>
<dbReference type="STRING" id="288768.SAMEA3906486_04502"/>